<gene>
    <name evidence="1" type="ORF">Cni_G04965</name>
</gene>
<name>A0AAQ3JTP4_9LILI</name>
<reference evidence="1 2" key="1">
    <citation type="submission" date="2023-10" db="EMBL/GenBank/DDBJ databases">
        <title>Chromosome-scale genome assembly provides insights into flower coloration mechanisms of Canna indica.</title>
        <authorList>
            <person name="Li C."/>
        </authorList>
    </citation>
    <scope>NUCLEOTIDE SEQUENCE [LARGE SCALE GENOMIC DNA]</scope>
    <source>
        <tissue evidence="1">Flower</tissue>
    </source>
</reference>
<protein>
    <recommendedName>
        <fullName evidence="3">C2 domain-containing protein</fullName>
    </recommendedName>
</protein>
<organism evidence="1 2">
    <name type="scientific">Canna indica</name>
    <name type="common">Indian-shot</name>
    <dbReference type="NCBI Taxonomy" id="4628"/>
    <lineage>
        <taxon>Eukaryota</taxon>
        <taxon>Viridiplantae</taxon>
        <taxon>Streptophyta</taxon>
        <taxon>Embryophyta</taxon>
        <taxon>Tracheophyta</taxon>
        <taxon>Spermatophyta</taxon>
        <taxon>Magnoliopsida</taxon>
        <taxon>Liliopsida</taxon>
        <taxon>Zingiberales</taxon>
        <taxon>Cannaceae</taxon>
        <taxon>Canna</taxon>
    </lineage>
</organism>
<proteinExistence type="predicted"/>
<keyword evidence="2" id="KW-1185">Reference proteome</keyword>
<dbReference type="PANTHER" id="PTHR35503:SF2">
    <property type="entry name" value="OS04G0455700 PROTEIN"/>
    <property type="match status" value="1"/>
</dbReference>
<dbReference type="EMBL" id="CP136891">
    <property type="protein sequence ID" value="WOK96258.1"/>
    <property type="molecule type" value="Genomic_DNA"/>
</dbReference>
<evidence type="ECO:0008006" key="3">
    <source>
        <dbReference type="Google" id="ProtNLM"/>
    </source>
</evidence>
<dbReference type="AlphaFoldDB" id="A0AAQ3JTP4"/>
<dbReference type="PANTHER" id="PTHR35503">
    <property type="entry name" value="OSJNBA0006M15.15 PROTEIN"/>
    <property type="match status" value="1"/>
</dbReference>
<sequence length="289" mass="31072">MPNCSDLSHLRCEIKVDRLTNINILSGSLFVRYFVFAGEGRRIRIQTSEVLPGTDPCWNEVAAIDCQGGSDQLAVKELLEPQTVAFELRWRRTRSSVFGKLTRSKLLGRAEVSWKEVLASPGMSLRRSIRLSSELCGVKAPSLVVEMRVEAMKAVVRKMRREECGCRSSEWFGSEEDVDLAAATLNVWLRGGGEGAFGGWEGLAEDARVDGGGDLDLALQAGRGEGGRDVAHGGEDELREALGDDLIADDDVAKGVVGPEGGDIVLDLGTGGGGIGGEELEVARFLGRP</sequence>
<evidence type="ECO:0000313" key="1">
    <source>
        <dbReference type="EMBL" id="WOK96258.1"/>
    </source>
</evidence>
<evidence type="ECO:0000313" key="2">
    <source>
        <dbReference type="Proteomes" id="UP001327560"/>
    </source>
</evidence>
<accession>A0AAQ3JTP4</accession>
<dbReference type="Proteomes" id="UP001327560">
    <property type="component" value="Chromosome 2"/>
</dbReference>